<proteinExistence type="inferred from homology"/>
<comment type="subcellular location">
    <subcellularLocation>
        <location evidence="1">Cytoplasm</location>
    </subcellularLocation>
    <subcellularLocation>
        <location evidence="1">Nucleus</location>
    </subcellularLocation>
</comment>
<evidence type="ECO:0000313" key="3">
    <source>
        <dbReference type="Proteomes" id="UP000676336"/>
    </source>
</evidence>
<comment type="similarity">
    <text evidence="1">Belongs to the CNOT10 family.</text>
</comment>
<evidence type="ECO:0000256" key="1">
    <source>
        <dbReference type="RuleBase" id="RU367083"/>
    </source>
</evidence>
<accession>A0A8S2N117</accession>
<keyword evidence="1" id="KW-0804">Transcription</keyword>
<dbReference type="AlphaFoldDB" id="A0A8S2N117"/>
<sequence>MTLTNNFIHVDTITTLCIVLIIVSRKDGTKHYPAPPGNTIRIGDMIALKCSILTAAAYVSLCLNDFVSAKNYATYLLEEPRASSGHKYLARLYLSESLLAMNKIDLAISQLDAESIKTENDLSFKMSITTVDKEEKSDTPEATPTVPKADLVSWLPRDARVGQAIVYYNIAAIYAITNDVEKAFKHFNLFVNLFGKTQPAHSFQLKFYLDLLDGNRHRLQILLKENFGHLTSNKSFVAFPTITHTLSNNNS</sequence>
<dbReference type="GO" id="GO:0005737">
    <property type="term" value="C:cytoplasm"/>
    <property type="evidence" value="ECO:0007669"/>
    <property type="project" value="UniProtKB-SubCell"/>
</dbReference>
<gene>
    <name evidence="2" type="ORF">SMN809_LOCUS10823</name>
</gene>
<dbReference type="PANTHER" id="PTHR12979">
    <property type="entry name" value="CCR4-NOT TRANSCRIPTION COMPLEX SUBUNIT 10"/>
    <property type="match status" value="1"/>
</dbReference>
<dbReference type="GO" id="GO:0005634">
    <property type="term" value="C:nucleus"/>
    <property type="evidence" value="ECO:0007669"/>
    <property type="project" value="UniProtKB-SubCell"/>
</dbReference>
<dbReference type="GO" id="GO:0006402">
    <property type="term" value="P:mRNA catabolic process"/>
    <property type="evidence" value="ECO:0007669"/>
    <property type="project" value="TreeGrafter"/>
</dbReference>
<keyword evidence="1" id="KW-0810">Translation regulation</keyword>
<name>A0A8S2N117_9BILA</name>
<evidence type="ECO:0000313" key="2">
    <source>
        <dbReference type="EMBL" id="CAF3980391.1"/>
    </source>
</evidence>
<organism evidence="2 3">
    <name type="scientific">Rotaria magnacalcarata</name>
    <dbReference type="NCBI Taxonomy" id="392030"/>
    <lineage>
        <taxon>Eukaryota</taxon>
        <taxon>Metazoa</taxon>
        <taxon>Spiralia</taxon>
        <taxon>Gnathifera</taxon>
        <taxon>Rotifera</taxon>
        <taxon>Eurotatoria</taxon>
        <taxon>Bdelloidea</taxon>
        <taxon>Philodinida</taxon>
        <taxon>Philodinidae</taxon>
        <taxon>Rotaria</taxon>
    </lineage>
</organism>
<dbReference type="GO" id="GO:0031047">
    <property type="term" value="P:regulatory ncRNA-mediated gene silencing"/>
    <property type="evidence" value="ECO:0007669"/>
    <property type="project" value="UniProtKB-UniRule"/>
</dbReference>
<comment type="caution">
    <text evidence="2">The sequence shown here is derived from an EMBL/GenBank/DDBJ whole genome shotgun (WGS) entry which is preliminary data.</text>
</comment>
<keyword evidence="1" id="KW-0943">RNA-mediated gene silencing</keyword>
<dbReference type="GO" id="GO:0017148">
    <property type="term" value="P:negative regulation of translation"/>
    <property type="evidence" value="ECO:0007669"/>
    <property type="project" value="TreeGrafter"/>
</dbReference>
<dbReference type="EMBL" id="CAJOBI010003776">
    <property type="protein sequence ID" value="CAF3980391.1"/>
    <property type="molecule type" value="Genomic_DNA"/>
</dbReference>
<protein>
    <recommendedName>
        <fullName evidence="1">CCR4-NOT transcription complex subunit 10</fullName>
    </recommendedName>
</protein>
<keyword evidence="1" id="KW-0963">Cytoplasm</keyword>
<dbReference type="GO" id="GO:0030014">
    <property type="term" value="C:CCR4-NOT complex"/>
    <property type="evidence" value="ECO:0007669"/>
    <property type="project" value="UniProtKB-UniRule"/>
</dbReference>
<comment type="function">
    <text evidence="1">Component of the CCR4-NOT complex which is one of the major cellular mRNA deadenylases and is linked to various cellular processes including bulk mRNA degradation, miRNA-mediated repression, translational repression during translational initiation and general transcription regulation.</text>
</comment>
<keyword evidence="1" id="KW-0805">Transcription regulation</keyword>
<dbReference type="InterPro" id="IPR039740">
    <property type="entry name" value="CNOT10"/>
</dbReference>
<reference evidence="2" key="1">
    <citation type="submission" date="2021-02" db="EMBL/GenBank/DDBJ databases">
        <authorList>
            <person name="Nowell W R."/>
        </authorList>
    </citation>
    <scope>NUCLEOTIDE SEQUENCE</scope>
</reference>
<dbReference type="Proteomes" id="UP000676336">
    <property type="component" value="Unassembled WGS sequence"/>
</dbReference>
<keyword evidence="1" id="KW-0539">Nucleus</keyword>
<dbReference type="PANTHER" id="PTHR12979:SF5">
    <property type="entry name" value="CCR4-NOT TRANSCRIPTION COMPLEX SUBUNIT 10"/>
    <property type="match status" value="1"/>
</dbReference>